<proteinExistence type="inferred from homology"/>
<dbReference type="Proteomes" id="UP000242381">
    <property type="component" value="Unassembled WGS sequence"/>
</dbReference>
<evidence type="ECO:0000259" key="5">
    <source>
        <dbReference type="Pfam" id="PF00171"/>
    </source>
</evidence>
<dbReference type="OMA" id="NNGQTCH"/>
<dbReference type="InterPro" id="IPR016162">
    <property type="entry name" value="Ald_DH_N"/>
</dbReference>
<sequence length="477" mass="53099">MSKRFEFLFKTSVTPYIHGRFIKSHLGRERVLINPVNEERLCSYHETSIDQLEAALVSSRSVTEEWTSNHRYRRDCLLKLADRIAQHDHDLAVVESRQTGKPIQDALGEMSDVIDCFRHFAGYSDKLFGTTHDILTFTVREPLGTVGLITSFNYPLLLTGWKLAPALAAGNRALVRPAPQTPLSTLALADLATDVLPPGVLSVLPGGDVHVSQAITRRTDKTSFTGSTQVGQEIMRQVSETMTPITLECGGKNAVIICEDADLSRAASEVAAGAFSNAGQNCCAISRVLVHASVHDQFVEELRGHVQKWKPAVCDDYQHDELLYGPLIDKRQYTRVRKYIQEYPQDPIMVGELNEEKGYFVPPTVYANVQDDAALAQEEIFGPVLSILKPFETLDEAIERVNRSPYGLAFGIFSRDYEKTNRAARKVKAGMVWINTYNLTLPSLPFGGTKLSGFGKDLGKTSLDEFTFEKTVMMHAK</sequence>
<dbReference type="CDD" id="cd07078">
    <property type="entry name" value="ALDH"/>
    <property type="match status" value="1"/>
</dbReference>
<feature type="domain" description="Aldehyde dehydrogenase" evidence="5">
    <location>
        <begin position="29"/>
        <end position="472"/>
    </location>
</feature>
<feature type="active site" evidence="3">
    <location>
        <position position="248"/>
    </location>
</feature>
<name>A0A0A1MST2_RHIZD</name>
<reference evidence="6 7" key="1">
    <citation type="journal article" date="2016" name="Proc. Natl. Acad. Sci. U.S.A.">
        <title>Lipid metabolic changes in an early divergent fungus govern the establishment of a mutualistic symbiosis with endobacteria.</title>
        <authorList>
            <person name="Lastovetsky O.A."/>
            <person name="Gaspar M.L."/>
            <person name="Mondo S.J."/>
            <person name="LaButti K.M."/>
            <person name="Sandor L."/>
            <person name="Grigoriev I.V."/>
            <person name="Henry S.A."/>
            <person name="Pawlowska T.E."/>
        </authorList>
    </citation>
    <scope>NUCLEOTIDE SEQUENCE [LARGE SCALE GENOMIC DNA]</scope>
    <source>
        <strain evidence="6 7">ATCC 11559</strain>
    </source>
</reference>
<dbReference type="EMBL" id="KV921281">
    <property type="protein sequence ID" value="ORE21295.1"/>
    <property type="molecule type" value="Genomic_DNA"/>
</dbReference>
<dbReference type="PROSITE" id="PS00687">
    <property type="entry name" value="ALDEHYDE_DEHYDR_GLU"/>
    <property type="match status" value="1"/>
</dbReference>
<dbReference type="Gene3D" id="3.40.309.10">
    <property type="entry name" value="Aldehyde Dehydrogenase, Chain A, domain 2"/>
    <property type="match status" value="1"/>
</dbReference>
<dbReference type="InterPro" id="IPR016163">
    <property type="entry name" value="Ald_DH_C"/>
</dbReference>
<dbReference type="SUPFAM" id="SSF53720">
    <property type="entry name" value="ALDH-like"/>
    <property type="match status" value="1"/>
</dbReference>
<dbReference type="VEuPathDB" id="FungiDB:BCV72DRAFT_212199"/>
<protein>
    <submittedName>
        <fullName evidence="6">Retinal dehydrogenase</fullName>
    </submittedName>
</protein>
<evidence type="ECO:0000256" key="1">
    <source>
        <dbReference type="ARBA" id="ARBA00009986"/>
    </source>
</evidence>
<evidence type="ECO:0000313" key="6">
    <source>
        <dbReference type="EMBL" id="ORE21295.1"/>
    </source>
</evidence>
<accession>A0A0A1MST2</accession>
<evidence type="ECO:0000313" key="7">
    <source>
        <dbReference type="Proteomes" id="UP000242381"/>
    </source>
</evidence>
<evidence type="ECO:0000256" key="2">
    <source>
        <dbReference type="ARBA" id="ARBA00023002"/>
    </source>
</evidence>
<keyword evidence="2 4" id="KW-0560">Oxidoreductase</keyword>
<dbReference type="InterPro" id="IPR029510">
    <property type="entry name" value="Ald_DH_CS_GLU"/>
</dbReference>
<comment type="similarity">
    <text evidence="1 4">Belongs to the aldehyde dehydrogenase family.</text>
</comment>
<gene>
    <name evidence="6" type="ORF">BCV71DRAFT_225234</name>
</gene>
<evidence type="ECO:0000256" key="3">
    <source>
        <dbReference type="PROSITE-ProRule" id="PRU10007"/>
    </source>
</evidence>
<dbReference type="InterPro" id="IPR016160">
    <property type="entry name" value="Ald_DH_CS_CYS"/>
</dbReference>
<dbReference type="FunFam" id="3.40.605.10:FF:000007">
    <property type="entry name" value="NAD/NADP-dependent betaine aldehyde dehydrogenase"/>
    <property type="match status" value="1"/>
</dbReference>
<dbReference type="InterPro" id="IPR015590">
    <property type="entry name" value="Aldehyde_DH_dom"/>
</dbReference>
<dbReference type="Pfam" id="PF00171">
    <property type="entry name" value="Aldedh"/>
    <property type="match status" value="1"/>
</dbReference>
<dbReference type="AlphaFoldDB" id="A0A0A1MST2"/>
<organism evidence="6 7">
    <name type="scientific">Rhizopus microsporus</name>
    <dbReference type="NCBI Taxonomy" id="58291"/>
    <lineage>
        <taxon>Eukaryota</taxon>
        <taxon>Fungi</taxon>
        <taxon>Fungi incertae sedis</taxon>
        <taxon>Mucoromycota</taxon>
        <taxon>Mucoromycotina</taxon>
        <taxon>Mucoromycetes</taxon>
        <taxon>Mucorales</taxon>
        <taxon>Mucorineae</taxon>
        <taxon>Rhizopodaceae</taxon>
        <taxon>Rhizopus</taxon>
    </lineage>
</organism>
<dbReference type="InterPro" id="IPR016161">
    <property type="entry name" value="Ald_DH/histidinol_DH"/>
</dbReference>
<evidence type="ECO:0000256" key="4">
    <source>
        <dbReference type="RuleBase" id="RU003345"/>
    </source>
</evidence>
<dbReference type="PANTHER" id="PTHR11699">
    <property type="entry name" value="ALDEHYDE DEHYDROGENASE-RELATED"/>
    <property type="match status" value="1"/>
</dbReference>
<dbReference type="GO" id="GO:0016620">
    <property type="term" value="F:oxidoreductase activity, acting on the aldehyde or oxo group of donors, NAD or NADP as acceptor"/>
    <property type="evidence" value="ECO:0007669"/>
    <property type="project" value="InterPro"/>
</dbReference>
<dbReference type="Gene3D" id="3.40.605.10">
    <property type="entry name" value="Aldehyde Dehydrogenase, Chain A, domain 1"/>
    <property type="match status" value="1"/>
</dbReference>
<dbReference type="PROSITE" id="PS00070">
    <property type="entry name" value="ALDEHYDE_DEHYDR_CYS"/>
    <property type="match status" value="1"/>
</dbReference>